<dbReference type="Pfam" id="PF04973">
    <property type="entry name" value="NMN_transporter"/>
    <property type="match status" value="1"/>
</dbReference>
<feature type="transmembrane region" description="Helical" evidence="10">
    <location>
        <begin position="131"/>
        <end position="151"/>
    </location>
</feature>
<sequence>MVCSQFNYSIRLSYSLIIYYLNHFLLAYCFYFCTLVTMPFSLSFLDTIEYIAIIASLGYVILSSRQLIGTWLFGFIGSALYIIIFFYNGLYGSTLLSCLFTGLMVYGWLTWKRQANEPELLVTQLNTKQRLIAFFIGIALTVLIYCLSVSIEGHAFPIEDASIAGFSLVAQILVARKKLEAWYGWVVINALAVYTYGSNHLPMTALLYVVYTVLAVYGLYKWRTSMQSH</sequence>
<feature type="transmembrane region" description="Helical" evidence="10">
    <location>
        <begin position="93"/>
        <end position="111"/>
    </location>
</feature>
<evidence type="ECO:0000256" key="4">
    <source>
        <dbReference type="ARBA" id="ARBA00017522"/>
    </source>
</evidence>
<name>A0A3S9XAU6_9GAMM</name>
<keyword evidence="8 10" id="KW-1133">Transmembrane helix</keyword>
<feature type="transmembrane region" description="Helical" evidence="10">
    <location>
        <begin position="69"/>
        <end position="87"/>
    </location>
</feature>
<dbReference type="PANTHER" id="PTHR36122">
    <property type="entry name" value="NICOTINAMIDE RIBOSIDE TRANSPORTER PNUC"/>
    <property type="match status" value="1"/>
</dbReference>
<accession>A0A3S9XAU6</accession>
<evidence type="ECO:0000256" key="3">
    <source>
        <dbReference type="ARBA" id="ARBA00006669"/>
    </source>
</evidence>
<protein>
    <recommendedName>
        <fullName evidence="4">Nicotinamide riboside transporter PnuC</fullName>
    </recommendedName>
</protein>
<feature type="transmembrane region" description="Helical" evidence="10">
    <location>
        <begin position="203"/>
        <end position="220"/>
    </location>
</feature>
<evidence type="ECO:0000313" key="11">
    <source>
        <dbReference type="EMBL" id="AZS49569.1"/>
    </source>
</evidence>
<dbReference type="NCBIfam" id="TIGR01528">
    <property type="entry name" value="NMN_trans_PnuC"/>
    <property type="match status" value="1"/>
</dbReference>
<keyword evidence="12" id="KW-1185">Reference proteome</keyword>
<evidence type="ECO:0000256" key="8">
    <source>
        <dbReference type="ARBA" id="ARBA00022989"/>
    </source>
</evidence>
<dbReference type="EMBL" id="CP029822">
    <property type="protein sequence ID" value="AZS49569.1"/>
    <property type="molecule type" value="Genomic_DNA"/>
</dbReference>
<dbReference type="Proteomes" id="UP000273143">
    <property type="component" value="Chromosome"/>
</dbReference>
<dbReference type="GO" id="GO:0005886">
    <property type="term" value="C:plasma membrane"/>
    <property type="evidence" value="ECO:0007669"/>
    <property type="project" value="UniProtKB-SubCell"/>
</dbReference>
<evidence type="ECO:0000256" key="6">
    <source>
        <dbReference type="ARBA" id="ARBA00022475"/>
    </source>
</evidence>
<comment type="similarity">
    <text evidence="3">Belongs to the nicotinamide ribonucleoside (NR) uptake permease (TC 4.B.1) family.</text>
</comment>
<organism evidence="11 12">
    <name type="scientific">Entomomonas moraniae</name>
    <dbReference type="NCBI Taxonomy" id="2213226"/>
    <lineage>
        <taxon>Bacteria</taxon>
        <taxon>Pseudomonadati</taxon>
        <taxon>Pseudomonadota</taxon>
        <taxon>Gammaproteobacteria</taxon>
        <taxon>Pseudomonadales</taxon>
        <taxon>Pseudomonadaceae</taxon>
        <taxon>Entomomonas</taxon>
    </lineage>
</organism>
<dbReference type="AlphaFoldDB" id="A0A3S9XAU6"/>
<keyword evidence="6" id="KW-1003">Cell membrane</keyword>
<keyword evidence="5" id="KW-0813">Transport</keyword>
<evidence type="ECO:0000256" key="7">
    <source>
        <dbReference type="ARBA" id="ARBA00022692"/>
    </source>
</evidence>
<reference evidence="12" key="1">
    <citation type="submission" date="2018-06" db="EMBL/GenBank/DDBJ databases">
        <title>Complete genome of Pseudomonas insecticola strain QZS01.</title>
        <authorList>
            <person name="Wang J."/>
            <person name="Su Q."/>
        </authorList>
    </citation>
    <scope>NUCLEOTIDE SEQUENCE [LARGE SCALE GENOMIC DNA]</scope>
    <source>
        <strain evidence="12">QZS01</strain>
    </source>
</reference>
<proteinExistence type="inferred from homology"/>
<evidence type="ECO:0000256" key="5">
    <source>
        <dbReference type="ARBA" id="ARBA00022448"/>
    </source>
</evidence>
<gene>
    <name evidence="11" type="ORF">DM558_01700</name>
</gene>
<comment type="subcellular location">
    <subcellularLocation>
        <location evidence="2">Cell membrane</location>
        <topology evidence="2">Multi-pass membrane protein</topology>
    </subcellularLocation>
</comment>
<dbReference type="KEGG" id="emo:DM558_01700"/>
<keyword evidence="9 10" id="KW-0472">Membrane</keyword>
<dbReference type="InterPro" id="IPR006419">
    <property type="entry name" value="NMN_transpt_PnuC"/>
</dbReference>
<dbReference type="PANTHER" id="PTHR36122:SF2">
    <property type="entry name" value="NICOTINAMIDE RIBOSIDE TRANSPORTER PNUC"/>
    <property type="match status" value="1"/>
</dbReference>
<dbReference type="GO" id="GO:0034257">
    <property type="term" value="F:nicotinamide riboside transmembrane transporter activity"/>
    <property type="evidence" value="ECO:0007669"/>
    <property type="project" value="InterPro"/>
</dbReference>
<feature type="transmembrane region" description="Helical" evidence="10">
    <location>
        <begin position="44"/>
        <end position="62"/>
    </location>
</feature>
<evidence type="ECO:0000256" key="10">
    <source>
        <dbReference type="SAM" id="Phobius"/>
    </source>
</evidence>
<evidence type="ECO:0000256" key="9">
    <source>
        <dbReference type="ARBA" id="ARBA00023136"/>
    </source>
</evidence>
<evidence type="ECO:0000313" key="12">
    <source>
        <dbReference type="Proteomes" id="UP000273143"/>
    </source>
</evidence>
<keyword evidence="7 10" id="KW-0812">Transmembrane</keyword>
<evidence type="ECO:0000256" key="2">
    <source>
        <dbReference type="ARBA" id="ARBA00004651"/>
    </source>
</evidence>
<feature type="transmembrane region" description="Helical" evidence="10">
    <location>
        <begin position="12"/>
        <end position="38"/>
    </location>
</feature>
<evidence type="ECO:0000256" key="1">
    <source>
        <dbReference type="ARBA" id="ARBA00002672"/>
    </source>
</evidence>
<comment type="function">
    <text evidence="1">Required for nicotinamide riboside transport across the inner membrane.</text>
</comment>